<evidence type="ECO:0000313" key="4">
    <source>
        <dbReference type="Proteomes" id="UP000800200"/>
    </source>
</evidence>
<gene>
    <name evidence="3" type="ORF">K469DRAFT_757345</name>
</gene>
<dbReference type="AlphaFoldDB" id="A0A6A6EW23"/>
<proteinExistence type="predicted"/>
<keyword evidence="2" id="KW-0732">Signal</keyword>
<sequence>MAGLRLLLNCFTALLQFLYRCGFGVAESASSHDQFHKVFPGALMCYQSSPRARETLYQAPEDVRKEINGDIPKGKKDKGDPRMKSLVSDNEDTFLGAESNSSFTLDNFNIQSQEQEGRGVVVAAQEGEGMERPGELEVWLRASVTCPIALVKEAGAGIGMSDSVTKEKEGGLQEPGQTNTLEPFIIELVMLCLPGILLKVGTADIKGLTDFGVQLSVTRPIALDEYVGDVPLGAVPAQEVVGGAEKPDVGAAGIDTGRQPLTMAGDPDPAVGATD</sequence>
<evidence type="ECO:0000256" key="1">
    <source>
        <dbReference type="SAM" id="MobiDB-lite"/>
    </source>
</evidence>
<evidence type="ECO:0000256" key="2">
    <source>
        <dbReference type="SAM" id="SignalP"/>
    </source>
</evidence>
<feature type="signal peptide" evidence="2">
    <location>
        <begin position="1"/>
        <end position="26"/>
    </location>
</feature>
<feature type="chain" id="PRO_5025665716" evidence="2">
    <location>
        <begin position="27"/>
        <end position="275"/>
    </location>
</feature>
<feature type="region of interest" description="Disordered" evidence="1">
    <location>
        <begin position="245"/>
        <end position="275"/>
    </location>
</feature>
<keyword evidence="4" id="KW-1185">Reference proteome</keyword>
<organism evidence="3 4">
    <name type="scientific">Zopfia rhizophila CBS 207.26</name>
    <dbReference type="NCBI Taxonomy" id="1314779"/>
    <lineage>
        <taxon>Eukaryota</taxon>
        <taxon>Fungi</taxon>
        <taxon>Dikarya</taxon>
        <taxon>Ascomycota</taxon>
        <taxon>Pezizomycotina</taxon>
        <taxon>Dothideomycetes</taxon>
        <taxon>Dothideomycetes incertae sedis</taxon>
        <taxon>Zopfiaceae</taxon>
        <taxon>Zopfia</taxon>
    </lineage>
</organism>
<protein>
    <submittedName>
        <fullName evidence="3">Uncharacterized protein</fullName>
    </submittedName>
</protein>
<accession>A0A6A6EW23</accession>
<evidence type="ECO:0000313" key="3">
    <source>
        <dbReference type="EMBL" id="KAF2195202.1"/>
    </source>
</evidence>
<dbReference type="Proteomes" id="UP000800200">
    <property type="component" value="Unassembled WGS sequence"/>
</dbReference>
<reference evidence="3" key="1">
    <citation type="journal article" date="2020" name="Stud. Mycol.">
        <title>101 Dothideomycetes genomes: a test case for predicting lifestyles and emergence of pathogens.</title>
        <authorList>
            <person name="Haridas S."/>
            <person name="Albert R."/>
            <person name="Binder M."/>
            <person name="Bloem J."/>
            <person name="Labutti K."/>
            <person name="Salamov A."/>
            <person name="Andreopoulos B."/>
            <person name="Baker S."/>
            <person name="Barry K."/>
            <person name="Bills G."/>
            <person name="Bluhm B."/>
            <person name="Cannon C."/>
            <person name="Castanera R."/>
            <person name="Culley D."/>
            <person name="Daum C."/>
            <person name="Ezra D."/>
            <person name="Gonzalez J."/>
            <person name="Henrissat B."/>
            <person name="Kuo A."/>
            <person name="Liang C."/>
            <person name="Lipzen A."/>
            <person name="Lutzoni F."/>
            <person name="Magnuson J."/>
            <person name="Mondo S."/>
            <person name="Nolan M."/>
            <person name="Ohm R."/>
            <person name="Pangilinan J."/>
            <person name="Park H.-J."/>
            <person name="Ramirez L."/>
            <person name="Alfaro M."/>
            <person name="Sun H."/>
            <person name="Tritt A."/>
            <person name="Yoshinaga Y."/>
            <person name="Zwiers L.-H."/>
            <person name="Turgeon B."/>
            <person name="Goodwin S."/>
            <person name="Spatafora J."/>
            <person name="Crous P."/>
            <person name="Grigoriev I."/>
        </authorList>
    </citation>
    <scope>NUCLEOTIDE SEQUENCE</scope>
    <source>
        <strain evidence="3">CBS 207.26</strain>
    </source>
</reference>
<dbReference type="EMBL" id="ML994610">
    <property type="protein sequence ID" value="KAF2195202.1"/>
    <property type="molecule type" value="Genomic_DNA"/>
</dbReference>
<name>A0A6A6EW23_9PEZI</name>